<evidence type="ECO:0000259" key="3">
    <source>
        <dbReference type="Pfam" id="PF00156"/>
    </source>
</evidence>
<dbReference type="GO" id="GO:0004422">
    <property type="term" value="F:hypoxanthine phosphoribosyltransferase activity"/>
    <property type="evidence" value="ECO:0007669"/>
    <property type="project" value="TreeGrafter"/>
</dbReference>
<reference evidence="4" key="1">
    <citation type="submission" date="2021-02" db="EMBL/GenBank/DDBJ databases">
        <authorList>
            <person name="Dougan E. K."/>
            <person name="Rhodes N."/>
            <person name="Thang M."/>
            <person name="Chan C."/>
        </authorList>
    </citation>
    <scope>NUCLEOTIDE SEQUENCE</scope>
</reference>
<dbReference type="PANTHER" id="PTHR43340:SF1">
    <property type="entry name" value="HYPOXANTHINE PHOSPHORIBOSYLTRANSFERASE"/>
    <property type="match status" value="1"/>
</dbReference>
<comment type="caution">
    <text evidence="4">The sequence shown here is derived from an EMBL/GenBank/DDBJ whole genome shotgun (WGS) entry which is preliminary data.</text>
</comment>
<dbReference type="PANTHER" id="PTHR43340">
    <property type="entry name" value="HYPOXANTHINE-GUANINE PHOSPHORIBOSYLTRANSFERASE"/>
    <property type="match status" value="1"/>
</dbReference>
<dbReference type="GO" id="GO:0032263">
    <property type="term" value="P:GMP salvage"/>
    <property type="evidence" value="ECO:0007669"/>
    <property type="project" value="TreeGrafter"/>
</dbReference>
<evidence type="ECO:0000313" key="4">
    <source>
        <dbReference type="EMBL" id="CAE7244847.1"/>
    </source>
</evidence>
<protein>
    <submittedName>
        <fullName evidence="4">Hpt protein</fullName>
    </submittedName>
</protein>
<dbReference type="OrthoDB" id="9449045at2759"/>
<dbReference type="InterPro" id="IPR000836">
    <property type="entry name" value="PRTase_dom"/>
</dbReference>
<dbReference type="Gene3D" id="3.40.50.2020">
    <property type="match status" value="1"/>
</dbReference>
<keyword evidence="1" id="KW-0175">Coiled coil</keyword>
<dbReference type="Pfam" id="PF00156">
    <property type="entry name" value="Pribosyltran"/>
    <property type="match status" value="1"/>
</dbReference>
<feature type="signal peptide" evidence="2">
    <location>
        <begin position="1"/>
        <end position="16"/>
    </location>
</feature>
<dbReference type="EMBL" id="CAJNIZ010005814">
    <property type="protein sequence ID" value="CAE7244847.1"/>
    <property type="molecule type" value="Genomic_DNA"/>
</dbReference>
<evidence type="ECO:0000313" key="5">
    <source>
        <dbReference type="Proteomes" id="UP000649617"/>
    </source>
</evidence>
<dbReference type="GO" id="GO:0005829">
    <property type="term" value="C:cytosol"/>
    <property type="evidence" value="ECO:0007669"/>
    <property type="project" value="TreeGrafter"/>
</dbReference>
<keyword evidence="5" id="KW-1185">Reference proteome</keyword>
<keyword evidence="2" id="KW-0732">Signal</keyword>
<dbReference type="SUPFAM" id="SSF53271">
    <property type="entry name" value="PRTase-like"/>
    <property type="match status" value="1"/>
</dbReference>
<dbReference type="Proteomes" id="UP000649617">
    <property type="component" value="Unassembled WGS sequence"/>
</dbReference>
<feature type="domain" description="Phosphoribosyltransferase" evidence="3">
    <location>
        <begin position="660"/>
        <end position="815"/>
    </location>
</feature>
<evidence type="ECO:0000256" key="1">
    <source>
        <dbReference type="SAM" id="Coils"/>
    </source>
</evidence>
<gene>
    <name evidence="4" type="primary">hpt</name>
    <name evidence="4" type="ORF">SPIL2461_LOCUS4436</name>
</gene>
<feature type="chain" id="PRO_5032697241" evidence="2">
    <location>
        <begin position="17"/>
        <end position="976"/>
    </location>
</feature>
<dbReference type="GO" id="GO:0000287">
    <property type="term" value="F:magnesium ion binding"/>
    <property type="evidence" value="ECO:0007669"/>
    <property type="project" value="TreeGrafter"/>
</dbReference>
<dbReference type="GO" id="GO:0032264">
    <property type="term" value="P:IMP salvage"/>
    <property type="evidence" value="ECO:0007669"/>
    <property type="project" value="TreeGrafter"/>
</dbReference>
<name>A0A812LPJ2_SYMPI</name>
<dbReference type="GO" id="GO:0046100">
    <property type="term" value="P:hypoxanthine metabolic process"/>
    <property type="evidence" value="ECO:0007669"/>
    <property type="project" value="TreeGrafter"/>
</dbReference>
<organism evidence="4 5">
    <name type="scientific">Symbiodinium pilosum</name>
    <name type="common">Dinoflagellate</name>
    <dbReference type="NCBI Taxonomy" id="2952"/>
    <lineage>
        <taxon>Eukaryota</taxon>
        <taxon>Sar</taxon>
        <taxon>Alveolata</taxon>
        <taxon>Dinophyceae</taxon>
        <taxon>Suessiales</taxon>
        <taxon>Symbiodiniaceae</taxon>
        <taxon>Symbiodinium</taxon>
    </lineage>
</organism>
<dbReference type="GO" id="GO:0006178">
    <property type="term" value="P:guanine salvage"/>
    <property type="evidence" value="ECO:0007669"/>
    <property type="project" value="TreeGrafter"/>
</dbReference>
<dbReference type="AlphaFoldDB" id="A0A812LPJ2"/>
<proteinExistence type="predicted"/>
<accession>A0A812LPJ2</accession>
<sequence>MAYCLMVLKRLAPVHCLQCVQNAAEAWGRQLTRADPLGPGQVRLSKMQVISVSLSSKGPVVREEVAIALDSGVVAQVLEGWSSQFAAWRKSDDHVVRQLKGHISELEDANRSLISFLNEYITTSEFARFREAMNKYSNLVDELSDSRQGHESVLLSAVEHVVEKAVKAATSNIAQLIEEKMAQQVTRYATDQQRQIDTVLESVQTYANQVSQQFKNQDVVLQEKLGSVMHDIGSEMQERMQKSADEINVSTLKAAKEGADRMKMVTIGEHEKQMTYMQRLFVGNDAELDEDDEGLRPMLLNFRELLFQGVSTKQQAENWRKVSERAEQDMQAAQQELEQCQATSSELQQKLTEAEEKLDTQGSELSLAKVSLAKPWPWTKYVGYMDEIVSRGRVKVNIYEEWVEVTAGMGFAPRKQNQQPTAEWMDPVLADAALSDALELLHCFGEVPISIESHVKSAKGKADFWEAIAANRAELVRDSLEEKGIAFRQMSAAGLYGKAGLDRTQQMPGGNGIYVVGRAAQIPAYLFDNQGKPMQPPGSAAFNGGAALPDKQQFVDEWLTALAHPNVCINEMADVQRLDQEDIAVLPVPPLVKGVFRDILACEAEKHREHTEVLKDTLARSEEFLAPLRDRNMQPPLAESKYFQDQKNYRLILKKEEIEAGVRIAARRIETWCKGERIVLVAILKGAFMFLSDLCKNLIRPYSVYFIEASSYKEKRSQSGSVEISGPEVASSKFCDTTTKAPHKVVLIDELLDNGKTMQEMKQFFLSRLSATHTENDVLTVCLFSKERQREWPEADIIGVRNLPDLWLVGYGLDDRGTKRGWTELFAIPKVKIIDTFDVDEVQRLLEHLDENASLTGQMVFAGFELTYSNKQKYRVHGLDFQGPLRLKGAKASQAKAVTRDDIRTILASIPRVKGKFEHELQFSFIQENVALVPEDDIFAGNNQIFAEMRCRLRRQIQAAAERFGVKGLENERARS</sequence>
<dbReference type="InterPro" id="IPR050408">
    <property type="entry name" value="HGPRT"/>
</dbReference>
<dbReference type="CDD" id="cd06223">
    <property type="entry name" value="PRTases_typeI"/>
    <property type="match status" value="1"/>
</dbReference>
<evidence type="ECO:0000256" key="2">
    <source>
        <dbReference type="SAM" id="SignalP"/>
    </source>
</evidence>
<dbReference type="InterPro" id="IPR029057">
    <property type="entry name" value="PRTase-like"/>
</dbReference>
<feature type="coiled-coil region" evidence="1">
    <location>
        <begin position="316"/>
        <end position="364"/>
    </location>
</feature>